<dbReference type="EMBL" id="CP009896">
    <property type="protein sequence ID" value="AIY17788.1"/>
    <property type="molecule type" value="Genomic_DNA"/>
</dbReference>
<name>A0A0A1DMK0_NOCSI</name>
<reference evidence="1 2" key="1">
    <citation type="journal article" date="2015" name="Genome Announc.">
        <title>Complete Genome Sequence of Steroid-Transforming Nocardioides simplex VKM Ac-2033D.</title>
        <authorList>
            <person name="Shtratnikova V.Y."/>
            <person name="Schelkunov M.I."/>
            <person name="Pekov Y.A."/>
            <person name="Fokina V.V."/>
            <person name="Logacheva M.D."/>
            <person name="Sokolov S.L."/>
            <person name="Bragin E.Y."/>
            <person name="Ashapkin V.V."/>
            <person name="Donova M.V."/>
        </authorList>
    </citation>
    <scope>NUCLEOTIDE SEQUENCE [LARGE SCALE GENOMIC DNA]</scope>
    <source>
        <strain evidence="1 2">VKM Ac-2033D</strain>
    </source>
</reference>
<dbReference type="KEGG" id="psim:KR76_15275"/>
<dbReference type="Proteomes" id="UP000030300">
    <property type="component" value="Chromosome"/>
</dbReference>
<accession>A0A0A1DMK0</accession>
<proteinExistence type="predicted"/>
<evidence type="ECO:0000313" key="1">
    <source>
        <dbReference type="EMBL" id="AIY17788.1"/>
    </source>
</evidence>
<gene>
    <name evidence="1" type="ORF">KR76_15275</name>
</gene>
<protein>
    <submittedName>
        <fullName evidence="1">Uncharacterized protein</fullName>
    </submittedName>
</protein>
<keyword evidence="2" id="KW-1185">Reference proteome</keyword>
<dbReference type="HOGENOM" id="CLU_433347_0_0_11"/>
<dbReference type="RefSeq" id="WP_038679470.1">
    <property type="nucleotide sequence ID" value="NZ_CP009896.1"/>
</dbReference>
<organism evidence="1 2">
    <name type="scientific">Nocardioides simplex</name>
    <name type="common">Arthrobacter simplex</name>
    <dbReference type="NCBI Taxonomy" id="2045"/>
    <lineage>
        <taxon>Bacteria</taxon>
        <taxon>Bacillati</taxon>
        <taxon>Actinomycetota</taxon>
        <taxon>Actinomycetes</taxon>
        <taxon>Propionibacteriales</taxon>
        <taxon>Nocardioidaceae</taxon>
        <taxon>Pimelobacter</taxon>
    </lineage>
</organism>
<sequence>MTTALLDQPAELTWGSQVFLDAVEPDLPWQFIALSDESDLGNPEPLVETIRSMLTVGEKSERTGWGNREFPVRIKILATDGQAMAQAENALWAELSADQVAPLIWTPPLLEAWPMALDVDRVDMVRAYDNIGERWDHRERFGRCRIYDLTFHTLPFARDTEPTVVPALPVPEDPDTPARIVLDPCDSKAGWTATPCHTNHWNPRFIDNGTSGGNTWVRVYASNTYTGSLGWLAINRPGTLVRSGRRYITVDFSRTSNPPVMEEWEAKKLTIVVSGKELEPAGQEPVSSGITRFYFDCIGLPDTLTSFQARGWWEADAWNTSSQPTRRLALYEIGADDRIGINGTSGFQVPRTVLIEGAAETQASLLLDAGPNPLVGSTALIYTGRSPAVSLRALRVNSGTVTPSATAMSGATNGLTTPMTVRIPVGRLRNDTTYTIPWRLSFTGQRIIHWSARMVAGTATWPAGEIPGSDVVVEGDTLVINTTADPWRIHDIAALQLPIIGNISDPTHAIDFTLSLPSGSDPVGVDEGWALDTGNGAYTVVHEPSAYQLSAIEIRSPELGAPKPEVVGTWLDYGRQDISRLTTLGTHRWLPGLLHIFTATDLAKYAPCSATYYRRYPFHAGPDLPVDAADG</sequence>
<dbReference type="STRING" id="2045.KR76_15275"/>
<dbReference type="OrthoDB" id="3836417at2"/>
<dbReference type="AlphaFoldDB" id="A0A0A1DMK0"/>
<evidence type="ECO:0000313" key="2">
    <source>
        <dbReference type="Proteomes" id="UP000030300"/>
    </source>
</evidence>
<dbReference type="GeneID" id="96610208"/>